<evidence type="ECO:0000313" key="3">
    <source>
        <dbReference type="EMBL" id="RYR30516.1"/>
    </source>
</evidence>
<accession>A0A445AVW2</accession>
<feature type="signal peptide" evidence="2">
    <location>
        <begin position="1"/>
        <end position="22"/>
    </location>
</feature>
<keyword evidence="2" id="KW-0732">Signal</keyword>
<comment type="caution">
    <text evidence="3">The sequence shown here is derived from an EMBL/GenBank/DDBJ whole genome shotgun (WGS) entry which is preliminary data.</text>
</comment>
<dbReference type="PANTHER" id="PTHR33743:SF19">
    <property type="entry name" value="PROTEIN GOLVEN 6"/>
    <property type="match status" value="1"/>
</dbReference>
<evidence type="ECO:0000313" key="4">
    <source>
        <dbReference type="Proteomes" id="UP000289738"/>
    </source>
</evidence>
<keyword evidence="4" id="KW-1185">Reference proteome</keyword>
<dbReference type="Proteomes" id="UP000289738">
    <property type="component" value="Chromosome B01"/>
</dbReference>
<dbReference type="PANTHER" id="PTHR33743">
    <property type="entry name" value="PROTEIN GOLVEN 6-RELATED"/>
    <property type="match status" value="1"/>
</dbReference>
<dbReference type="Gramene" id="arahy.Tifrunner.gnm2.ann2.Ah11g461800.1">
    <property type="protein sequence ID" value="arahy.Tifrunner.gnm2.ann2.Ah11g461800.1-CDS"/>
    <property type="gene ID" value="arahy.Tifrunner.gnm2.ann2.Ah11g461800"/>
</dbReference>
<protein>
    <submittedName>
        <fullName evidence="3">Uncharacterized protein</fullName>
    </submittedName>
</protein>
<sequence>MMKPSFVAYLILLSLILTRVQGIRVIMEHNKQHKEEESAALLKRSSNGCKFKEEEECTGKIKNRKLVTTTTLTTIPKNNDEADEQHFPALNNGTTRNYMKVVNNEAEGIKVNKPATSSKSKKDDENYYPDMEDIVEMDYSPARRKPPIHN</sequence>
<dbReference type="EMBL" id="SDMP01000011">
    <property type="protein sequence ID" value="RYR30516.1"/>
    <property type="molecule type" value="Genomic_DNA"/>
</dbReference>
<reference evidence="3 4" key="1">
    <citation type="submission" date="2019-01" db="EMBL/GenBank/DDBJ databases">
        <title>Sequencing of cultivated peanut Arachis hypogaea provides insights into genome evolution and oil improvement.</title>
        <authorList>
            <person name="Chen X."/>
        </authorList>
    </citation>
    <scope>NUCLEOTIDE SEQUENCE [LARGE SCALE GENOMIC DNA]</scope>
    <source>
        <strain evidence="4">cv. Fuhuasheng</strain>
        <tissue evidence="3">Leaves</tissue>
    </source>
</reference>
<evidence type="ECO:0000256" key="2">
    <source>
        <dbReference type="SAM" id="SignalP"/>
    </source>
</evidence>
<gene>
    <name evidence="3" type="ORF">Ahy_B01g055268</name>
</gene>
<feature type="chain" id="PRO_5019012998" evidence="2">
    <location>
        <begin position="23"/>
        <end position="150"/>
    </location>
</feature>
<evidence type="ECO:0000256" key="1">
    <source>
        <dbReference type="SAM" id="MobiDB-lite"/>
    </source>
</evidence>
<name>A0A445AVW2_ARAHY</name>
<dbReference type="Pfam" id="PF21529">
    <property type="entry name" value="GLV1-2"/>
    <property type="match status" value="1"/>
</dbReference>
<feature type="region of interest" description="Disordered" evidence="1">
    <location>
        <begin position="109"/>
        <end position="130"/>
    </location>
</feature>
<dbReference type="OrthoDB" id="1903945at2759"/>
<proteinExistence type="predicted"/>
<organism evidence="3 4">
    <name type="scientific">Arachis hypogaea</name>
    <name type="common">Peanut</name>
    <dbReference type="NCBI Taxonomy" id="3818"/>
    <lineage>
        <taxon>Eukaryota</taxon>
        <taxon>Viridiplantae</taxon>
        <taxon>Streptophyta</taxon>
        <taxon>Embryophyta</taxon>
        <taxon>Tracheophyta</taxon>
        <taxon>Spermatophyta</taxon>
        <taxon>Magnoliopsida</taxon>
        <taxon>eudicotyledons</taxon>
        <taxon>Gunneridae</taxon>
        <taxon>Pentapetalae</taxon>
        <taxon>rosids</taxon>
        <taxon>fabids</taxon>
        <taxon>Fabales</taxon>
        <taxon>Fabaceae</taxon>
        <taxon>Papilionoideae</taxon>
        <taxon>50 kb inversion clade</taxon>
        <taxon>dalbergioids sensu lato</taxon>
        <taxon>Dalbergieae</taxon>
        <taxon>Pterocarpus clade</taxon>
        <taxon>Arachis</taxon>
    </lineage>
</organism>
<dbReference type="InterPro" id="IPR049306">
    <property type="entry name" value="GLV1-2"/>
</dbReference>
<dbReference type="AlphaFoldDB" id="A0A445AVW2"/>